<feature type="non-terminal residue" evidence="2">
    <location>
        <position position="1"/>
    </location>
</feature>
<accession>A0A2I0HGZ4</accession>
<feature type="region of interest" description="Disordered" evidence="1">
    <location>
        <begin position="1"/>
        <end position="26"/>
    </location>
</feature>
<dbReference type="AlphaFoldDB" id="A0A2I0HGZ4"/>
<name>A0A2I0HGZ4_PUNGR</name>
<comment type="caution">
    <text evidence="2">The sequence shown here is derived from an EMBL/GenBank/DDBJ whole genome shotgun (WGS) entry which is preliminary data.</text>
</comment>
<keyword evidence="3" id="KW-1185">Reference proteome</keyword>
<evidence type="ECO:0000313" key="2">
    <source>
        <dbReference type="EMBL" id="PKI26328.1"/>
    </source>
</evidence>
<proteinExistence type="predicted"/>
<protein>
    <submittedName>
        <fullName evidence="2">Uncharacterized protein</fullName>
    </submittedName>
</protein>
<gene>
    <name evidence="2" type="ORF">CRG98_048983</name>
</gene>
<organism evidence="2 3">
    <name type="scientific">Punica granatum</name>
    <name type="common">Pomegranate</name>
    <dbReference type="NCBI Taxonomy" id="22663"/>
    <lineage>
        <taxon>Eukaryota</taxon>
        <taxon>Viridiplantae</taxon>
        <taxon>Streptophyta</taxon>
        <taxon>Embryophyta</taxon>
        <taxon>Tracheophyta</taxon>
        <taxon>Spermatophyta</taxon>
        <taxon>Magnoliopsida</taxon>
        <taxon>eudicotyledons</taxon>
        <taxon>Gunneridae</taxon>
        <taxon>Pentapetalae</taxon>
        <taxon>rosids</taxon>
        <taxon>malvids</taxon>
        <taxon>Myrtales</taxon>
        <taxon>Lythraceae</taxon>
        <taxon>Punica</taxon>
    </lineage>
</organism>
<dbReference type="Proteomes" id="UP000233551">
    <property type="component" value="Unassembled WGS sequence"/>
</dbReference>
<evidence type="ECO:0000256" key="1">
    <source>
        <dbReference type="SAM" id="MobiDB-lite"/>
    </source>
</evidence>
<evidence type="ECO:0000313" key="3">
    <source>
        <dbReference type="Proteomes" id="UP000233551"/>
    </source>
</evidence>
<dbReference type="EMBL" id="PGOL01031955">
    <property type="protein sequence ID" value="PKI26328.1"/>
    <property type="molecule type" value="Genomic_DNA"/>
</dbReference>
<reference evidence="2 3" key="1">
    <citation type="submission" date="2017-11" db="EMBL/GenBank/DDBJ databases">
        <title>De-novo sequencing of pomegranate (Punica granatum L.) genome.</title>
        <authorList>
            <person name="Akparov Z."/>
            <person name="Amiraslanov A."/>
            <person name="Hajiyeva S."/>
            <person name="Abbasov M."/>
            <person name="Kaur K."/>
            <person name="Hamwieh A."/>
            <person name="Solovyev V."/>
            <person name="Salamov A."/>
            <person name="Braich B."/>
            <person name="Kosarev P."/>
            <person name="Mahmoud A."/>
            <person name="Hajiyev E."/>
            <person name="Babayeva S."/>
            <person name="Izzatullayeva V."/>
            <person name="Mammadov A."/>
            <person name="Mammadov A."/>
            <person name="Sharifova S."/>
            <person name="Ojaghi J."/>
            <person name="Eynullazada K."/>
            <person name="Bayramov B."/>
            <person name="Abdulazimova A."/>
            <person name="Shahmuradov I."/>
        </authorList>
    </citation>
    <scope>NUCLEOTIDE SEQUENCE [LARGE SCALE GENOMIC DNA]</scope>
    <source>
        <strain evidence="3">cv. AG2017</strain>
        <tissue evidence="2">Leaf</tissue>
    </source>
</reference>
<sequence length="68" mass="7167">EGDDGVYGVKRDGVEGGVEGEGAAGVDPHDFEAEDLLLELKGDVGVGRGVERVLLEEAAALRFNGWLR</sequence>